<evidence type="ECO:0000313" key="5">
    <source>
        <dbReference type="Proteomes" id="UP000663845"/>
    </source>
</evidence>
<name>A0A815LUU4_9BILA</name>
<sequence length="522" mass="58956">MKLDNLNNLSKLKLADIPKFTKCPCELCDDGCFEKCGNEHYPGCKNRLEPRSKLSLAARCPLSHYQGTFVAPTENHRRELCPPVPDNEIPTSFINVPMSTINTQKEHYPPPPAGTKKSKPVSPAKQSDKYIVSGGNHPMETQTHYTTEYIEKPVGSVVHRTAKDVVKATQVNITDPTAAISSKTTSRAHFKQWEPVPVQSYTEMPALAGHVVFPNSNRTFDTTSGRTFVKYSNISQAKPFLRPELNENLRTTGTMDLHTNYRQDYATPKLSATRSAPIKTTATSHEEKIYTRRPMNGISQTTHDFRPHSYQRRTPLIDMEPFQSQINIGDLFSSVTKDTQYRVDYPCYDAKHHHRPPPAGPQNRVYAIPTEKMDSLTVTQRDFQPLDVTALPRLRGQPTKTNLSVKDQTGPMESVTMSRYHYRPYKPETTRQRYGDPHPNVYIPLKDKFEGTTTTGDAFQGRLGRAAEPCIPEVRTINNKGKHDHNTNYRMDYHSHGLSLCASKAFTIAQNNETNPTPISTK</sequence>
<dbReference type="InterPro" id="IPR033336">
    <property type="entry name" value="SAXO1/2"/>
</dbReference>
<evidence type="ECO:0000256" key="1">
    <source>
        <dbReference type="ARBA" id="ARBA00008738"/>
    </source>
</evidence>
<proteinExistence type="inferred from homology"/>
<evidence type="ECO:0000256" key="2">
    <source>
        <dbReference type="SAM" id="MobiDB-lite"/>
    </source>
</evidence>
<dbReference type="AlphaFoldDB" id="A0A815LUU4"/>
<reference evidence="3" key="1">
    <citation type="submission" date="2021-02" db="EMBL/GenBank/DDBJ databases">
        <authorList>
            <person name="Nowell W R."/>
        </authorList>
    </citation>
    <scope>NUCLEOTIDE SEQUENCE</scope>
</reference>
<protein>
    <submittedName>
        <fullName evidence="3">Uncharacterized protein</fullName>
    </submittedName>
</protein>
<dbReference type="Proteomes" id="UP000663844">
    <property type="component" value="Unassembled WGS sequence"/>
</dbReference>
<evidence type="ECO:0000313" key="3">
    <source>
        <dbReference type="EMBL" id="CAF1415035.1"/>
    </source>
</evidence>
<evidence type="ECO:0000313" key="4">
    <source>
        <dbReference type="EMBL" id="CAF4076669.1"/>
    </source>
</evidence>
<comment type="caution">
    <text evidence="3">The sequence shown here is derived from an EMBL/GenBank/DDBJ whole genome shotgun (WGS) entry which is preliminary data.</text>
</comment>
<comment type="similarity">
    <text evidence="1">Belongs to the FAM154 family.</text>
</comment>
<dbReference type="Proteomes" id="UP000663845">
    <property type="component" value="Unassembled WGS sequence"/>
</dbReference>
<organism evidence="3 5">
    <name type="scientific">Adineta steineri</name>
    <dbReference type="NCBI Taxonomy" id="433720"/>
    <lineage>
        <taxon>Eukaryota</taxon>
        <taxon>Metazoa</taxon>
        <taxon>Spiralia</taxon>
        <taxon>Gnathifera</taxon>
        <taxon>Rotifera</taxon>
        <taxon>Eurotatoria</taxon>
        <taxon>Bdelloidea</taxon>
        <taxon>Adinetida</taxon>
        <taxon>Adinetidae</taxon>
        <taxon>Adineta</taxon>
    </lineage>
</organism>
<dbReference type="PANTHER" id="PTHR31516:SF18">
    <property type="entry name" value="TRANSLATION INITIATION FACTOR IF-2"/>
    <property type="match status" value="1"/>
</dbReference>
<feature type="region of interest" description="Disordered" evidence="2">
    <location>
        <begin position="104"/>
        <end position="138"/>
    </location>
</feature>
<dbReference type="PANTHER" id="PTHR31516">
    <property type="entry name" value="STABILIZER OF AXONEMAL MICROTUBULES 2"/>
    <property type="match status" value="1"/>
</dbReference>
<gene>
    <name evidence="3" type="ORF">JYZ213_LOCUS38624</name>
    <name evidence="4" type="ORF">OXD698_LOCUS34041</name>
</gene>
<dbReference type="EMBL" id="CAJOAZ010004826">
    <property type="protein sequence ID" value="CAF4076669.1"/>
    <property type="molecule type" value="Genomic_DNA"/>
</dbReference>
<dbReference type="EMBL" id="CAJNOG010001152">
    <property type="protein sequence ID" value="CAF1415035.1"/>
    <property type="molecule type" value="Genomic_DNA"/>
</dbReference>
<dbReference type="GO" id="GO:0008017">
    <property type="term" value="F:microtubule binding"/>
    <property type="evidence" value="ECO:0007669"/>
    <property type="project" value="InterPro"/>
</dbReference>
<accession>A0A815LUU4</accession>
<dbReference type="GO" id="GO:0005856">
    <property type="term" value="C:cytoskeleton"/>
    <property type="evidence" value="ECO:0007669"/>
    <property type="project" value="TreeGrafter"/>
</dbReference>